<protein>
    <recommendedName>
        <fullName evidence="4">Short-chain dehydrogenase</fullName>
    </recommendedName>
</protein>
<dbReference type="GO" id="GO:0016616">
    <property type="term" value="F:oxidoreductase activity, acting on the CH-OH group of donors, NAD or NADP as acceptor"/>
    <property type="evidence" value="ECO:0007669"/>
    <property type="project" value="TreeGrafter"/>
</dbReference>
<evidence type="ECO:0008006" key="4">
    <source>
        <dbReference type="Google" id="ProtNLM"/>
    </source>
</evidence>
<keyword evidence="3" id="KW-1185">Reference proteome</keyword>
<evidence type="ECO:0000313" key="3">
    <source>
        <dbReference type="Proteomes" id="UP000182063"/>
    </source>
</evidence>
<dbReference type="AlphaFoldDB" id="A0A1L3ZW82"/>
<comment type="similarity">
    <text evidence="1">Belongs to the short-chain dehydrogenases/reductases (SDR) family.</text>
</comment>
<dbReference type="RefSeq" id="WP_072597673.1">
    <property type="nucleotide sequence ID" value="NZ_CP018221.1"/>
</dbReference>
<dbReference type="PRINTS" id="PR00081">
    <property type="entry name" value="GDHRDH"/>
</dbReference>
<dbReference type="STRING" id="1921510.BSL82_11630"/>
<dbReference type="KEGG" id="sphj:BSL82_11630"/>
<dbReference type="Gene3D" id="3.40.50.720">
    <property type="entry name" value="NAD(P)-binding Rossmann-like Domain"/>
    <property type="match status" value="1"/>
</dbReference>
<dbReference type="SUPFAM" id="SSF51735">
    <property type="entry name" value="NAD(P)-binding Rossmann-fold domains"/>
    <property type="match status" value="1"/>
</dbReference>
<gene>
    <name evidence="2" type="ORF">BSL82_11630</name>
</gene>
<dbReference type="NCBIfam" id="NF005909">
    <property type="entry name" value="PRK07890.1"/>
    <property type="match status" value="1"/>
</dbReference>
<dbReference type="PANTHER" id="PTHR42760">
    <property type="entry name" value="SHORT-CHAIN DEHYDROGENASES/REDUCTASES FAMILY MEMBER"/>
    <property type="match status" value="1"/>
</dbReference>
<dbReference type="InterPro" id="IPR002347">
    <property type="entry name" value="SDR_fam"/>
</dbReference>
<dbReference type="OrthoDB" id="9780084at2"/>
<sequence length="263" mass="28286">MLLRDKIILVSGIGPGMGSKLAIEAAREGAAGVIGLARTRSRLDDAESMLRAEGLDTPMLKAVADIRDRAQCEAAVRDAIARFGRIDALINSAFIHGGAQMPSETKMEEVREAIETNLIGTLNITQAVIPQMKAQKSGAIVMVSTQAARKVVRTTDMIYAMSKQPLESAVRHLAWELGAFNIRVNLSLQGYMWGDVVSSYVDRVGTATGRTRQAVIDDIASRNPLGRIVSDEECARAVLFLASDYAAAVTGAQLDINAGEWMP</sequence>
<dbReference type="GO" id="GO:0030497">
    <property type="term" value="P:fatty acid elongation"/>
    <property type="evidence" value="ECO:0007669"/>
    <property type="project" value="TreeGrafter"/>
</dbReference>
<dbReference type="InterPro" id="IPR036291">
    <property type="entry name" value="NAD(P)-bd_dom_sf"/>
</dbReference>
<name>A0A1L3ZW82_9SPHN</name>
<dbReference type="PANTHER" id="PTHR42760:SF40">
    <property type="entry name" value="3-OXOACYL-[ACYL-CARRIER-PROTEIN] REDUCTASE, CHLOROPLASTIC"/>
    <property type="match status" value="1"/>
</dbReference>
<dbReference type="EMBL" id="CP018221">
    <property type="protein sequence ID" value="API59883.1"/>
    <property type="molecule type" value="Genomic_DNA"/>
</dbReference>
<proteinExistence type="inferred from homology"/>
<dbReference type="CDD" id="cd05233">
    <property type="entry name" value="SDR_c"/>
    <property type="match status" value="1"/>
</dbReference>
<organism evidence="2 3">
    <name type="scientific">Tardibacter chloracetimidivorans</name>
    <dbReference type="NCBI Taxonomy" id="1921510"/>
    <lineage>
        <taxon>Bacteria</taxon>
        <taxon>Pseudomonadati</taxon>
        <taxon>Pseudomonadota</taxon>
        <taxon>Alphaproteobacteria</taxon>
        <taxon>Sphingomonadales</taxon>
        <taxon>Sphingomonadaceae</taxon>
        <taxon>Tardibacter</taxon>
    </lineage>
</organism>
<accession>A0A1L3ZW82</accession>
<dbReference type="Proteomes" id="UP000182063">
    <property type="component" value="Chromosome"/>
</dbReference>
<evidence type="ECO:0000313" key="2">
    <source>
        <dbReference type="EMBL" id="API59883.1"/>
    </source>
</evidence>
<evidence type="ECO:0000256" key="1">
    <source>
        <dbReference type="ARBA" id="ARBA00006484"/>
    </source>
</evidence>
<dbReference type="Pfam" id="PF13561">
    <property type="entry name" value="adh_short_C2"/>
    <property type="match status" value="1"/>
</dbReference>
<reference evidence="3" key="1">
    <citation type="submission" date="2016-11" db="EMBL/GenBank/DDBJ databases">
        <title>Complete Genome Sequence of alachlor-degrading Sphingomonas sp. strain JJ-A5.</title>
        <authorList>
            <person name="Lee H."/>
            <person name="Ka J.-O."/>
        </authorList>
    </citation>
    <scope>NUCLEOTIDE SEQUENCE [LARGE SCALE GENOMIC DNA]</scope>
    <source>
        <strain evidence="3">JJ-A5</strain>
    </source>
</reference>